<feature type="domain" description="TM2" evidence="8">
    <location>
        <begin position="2"/>
        <end position="49"/>
    </location>
</feature>
<dbReference type="RefSeq" id="WP_015557545.1">
    <property type="nucleotide sequence ID" value="NC_021039.1"/>
</dbReference>
<accession>D4LAJ3</accession>
<dbReference type="AlphaFoldDB" id="D4LAJ3"/>
<evidence type="ECO:0000256" key="6">
    <source>
        <dbReference type="ARBA" id="ARBA00023180"/>
    </source>
</evidence>
<dbReference type="InterPro" id="IPR007829">
    <property type="entry name" value="TM2"/>
</dbReference>
<dbReference type="GO" id="GO:0016020">
    <property type="term" value="C:membrane"/>
    <property type="evidence" value="ECO:0007669"/>
    <property type="project" value="UniProtKB-SubCell"/>
</dbReference>
<dbReference type="PANTHER" id="PTHR21016:SF7">
    <property type="entry name" value="TM2 DOMAIN-CONTAINING PROTEIN 3"/>
    <property type="match status" value="1"/>
</dbReference>
<keyword evidence="4 7" id="KW-1133">Transmembrane helix</keyword>
<evidence type="ECO:0000256" key="4">
    <source>
        <dbReference type="ARBA" id="ARBA00022989"/>
    </source>
</evidence>
<dbReference type="Pfam" id="PF05154">
    <property type="entry name" value="TM2"/>
    <property type="match status" value="1"/>
</dbReference>
<organism evidence="9 10">
    <name type="scientific">Ruminococcus champanellensis (strain DSM 18848 / JCM 17042 / KCTC 15320 / 18P13)</name>
    <dbReference type="NCBI Taxonomy" id="213810"/>
    <lineage>
        <taxon>Bacteria</taxon>
        <taxon>Bacillati</taxon>
        <taxon>Bacillota</taxon>
        <taxon>Clostridia</taxon>
        <taxon>Eubacteriales</taxon>
        <taxon>Oscillospiraceae</taxon>
        <taxon>Ruminococcus</taxon>
    </lineage>
</organism>
<evidence type="ECO:0000256" key="5">
    <source>
        <dbReference type="ARBA" id="ARBA00023136"/>
    </source>
</evidence>
<reference evidence="9" key="1">
    <citation type="submission" date="2010-03" db="EMBL/GenBank/DDBJ databases">
        <title>The genome sequence of Ruminococcus sp. 18P13.</title>
        <authorList>
            <consortium name="metaHIT consortium -- http://www.metahit.eu/"/>
            <person name="Pajon A."/>
            <person name="Turner K."/>
            <person name="Parkhill J."/>
            <person name="Bernalier A."/>
        </authorList>
    </citation>
    <scope>NUCLEOTIDE SEQUENCE [LARGE SCALE GENOMIC DNA]</scope>
    <source>
        <strain evidence="9">Type strain: 18P13</strain>
    </source>
</reference>
<protein>
    <submittedName>
        <fullName evidence="9">TM2 domain</fullName>
    </submittedName>
</protein>
<evidence type="ECO:0000256" key="7">
    <source>
        <dbReference type="SAM" id="Phobius"/>
    </source>
</evidence>
<evidence type="ECO:0000256" key="2">
    <source>
        <dbReference type="ARBA" id="ARBA00022692"/>
    </source>
</evidence>
<dbReference type="PATRIC" id="fig|213810.4.peg.311"/>
<dbReference type="GeneID" id="83155235"/>
<keyword evidence="6" id="KW-0325">Glycoprotein</keyword>
<evidence type="ECO:0000259" key="8">
    <source>
        <dbReference type="Pfam" id="PF05154"/>
    </source>
</evidence>
<sequence length="65" mass="6829">MKSKTTAIILSVLVGSLGVDRFYLGYTGLGILKLLTCGGLGIWTLIDLIRICTGSLKAADGSELQ</sequence>
<evidence type="ECO:0000313" key="10">
    <source>
        <dbReference type="Proteomes" id="UP000007054"/>
    </source>
</evidence>
<dbReference type="EMBL" id="FP929052">
    <property type="protein sequence ID" value="CBL16638.1"/>
    <property type="molecule type" value="Genomic_DNA"/>
</dbReference>
<evidence type="ECO:0000313" key="9">
    <source>
        <dbReference type="EMBL" id="CBL16638.1"/>
    </source>
</evidence>
<name>D4LAJ3_RUMC1</name>
<proteinExistence type="predicted"/>
<dbReference type="Proteomes" id="UP000007054">
    <property type="component" value="Chromosome"/>
</dbReference>
<reference evidence="9" key="2">
    <citation type="submission" date="2010-03" db="EMBL/GenBank/DDBJ databases">
        <authorList>
            <person name="Pajon A."/>
        </authorList>
    </citation>
    <scope>NUCLEOTIDE SEQUENCE</scope>
    <source>
        <strain evidence="9">Type strain: 18P13</strain>
    </source>
</reference>
<dbReference type="KEGG" id="rch:RUM_04030"/>
<dbReference type="BioCyc" id="RCHA213810:RUM_RS01955-MONOMER"/>
<dbReference type="PANTHER" id="PTHR21016">
    <property type="entry name" value="BETA-AMYLOID BINDING PROTEIN-RELATED"/>
    <property type="match status" value="1"/>
</dbReference>
<evidence type="ECO:0000256" key="3">
    <source>
        <dbReference type="ARBA" id="ARBA00022729"/>
    </source>
</evidence>
<keyword evidence="2 7" id="KW-0812">Transmembrane</keyword>
<keyword evidence="10" id="KW-1185">Reference proteome</keyword>
<dbReference type="InterPro" id="IPR050932">
    <property type="entry name" value="TM2D1-3-like"/>
</dbReference>
<feature type="transmembrane region" description="Helical" evidence="7">
    <location>
        <begin position="28"/>
        <end position="49"/>
    </location>
</feature>
<evidence type="ECO:0000256" key="1">
    <source>
        <dbReference type="ARBA" id="ARBA00004141"/>
    </source>
</evidence>
<keyword evidence="3" id="KW-0732">Signal</keyword>
<gene>
    <name evidence="9" type="ordered locus">RUM_04030</name>
</gene>
<dbReference type="HOGENOM" id="CLU_081297_10_1_9"/>
<keyword evidence="5 7" id="KW-0472">Membrane</keyword>
<comment type="subcellular location">
    <subcellularLocation>
        <location evidence="1">Membrane</location>
        <topology evidence="1">Multi-pass membrane protein</topology>
    </subcellularLocation>
</comment>